<proteinExistence type="predicted"/>
<keyword evidence="1" id="KW-0479">Metal-binding</keyword>
<dbReference type="AlphaFoldDB" id="A0AAV9RDC6"/>
<gene>
    <name evidence="8" type="ORF">CRENBAI_015833</name>
</gene>
<feature type="domain" description="THAP-type" evidence="7">
    <location>
        <begin position="22"/>
        <end position="115"/>
    </location>
</feature>
<keyword evidence="2 5" id="KW-0863">Zinc-finger</keyword>
<dbReference type="PROSITE" id="PS50950">
    <property type="entry name" value="ZF_THAP"/>
    <property type="match status" value="1"/>
</dbReference>
<accession>A0AAV9RDC6</accession>
<dbReference type="InterPro" id="IPR006612">
    <property type="entry name" value="THAP_Znf"/>
</dbReference>
<protein>
    <recommendedName>
        <fullName evidence="7">THAP-type domain-containing protein</fullName>
    </recommendedName>
</protein>
<dbReference type="GO" id="GO:0008270">
    <property type="term" value="F:zinc ion binding"/>
    <property type="evidence" value="ECO:0007669"/>
    <property type="project" value="UniProtKB-KW"/>
</dbReference>
<name>A0AAV9RDC6_9TELE</name>
<evidence type="ECO:0000313" key="9">
    <source>
        <dbReference type="Proteomes" id="UP001311232"/>
    </source>
</evidence>
<comment type="caution">
    <text evidence="8">The sequence shown here is derived from an EMBL/GenBank/DDBJ whole genome shotgun (WGS) entry which is preliminary data.</text>
</comment>
<keyword evidence="3" id="KW-0862">Zinc</keyword>
<reference evidence="8 9" key="1">
    <citation type="submission" date="2021-06" db="EMBL/GenBank/DDBJ databases">
        <authorList>
            <person name="Palmer J.M."/>
        </authorList>
    </citation>
    <scope>NUCLEOTIDE SEQUENCE [LARGE SCALE GENOMIC DNA]</scope>
    <source>
        <strain evidence="8 9">MEX-2019</strain>
        <tissue evidence="8">Muscle</tissue>
    </source>
</reference>
<evidence type="ECO:0000259" key="7">
    <source>
        <dbReference type="PROSITE" id="PS50950"/>
    </source>
</evidence>
<evidence type="ECO:0000256" key="5">
    <source>
        <dbReference type="PROSITE-ProRule" id="PRU00309"/>
    </source>
</evidence>
<dbReference type="SUPFAM" id="SSF57716">
    <property type="entry name" value="Glucocorticoid receptor-like (DNA-binding domain)"/>
    <property type="match status" value="1"/>
</dbReference>
<feature type="compositionally biased region" description="Basic residues" evidence="6">
    <location>
        <begin position="12"/>
        <end position="23"/>
    </location>
</feature>
<feature type="region of interest" description="Disordered" evidence="6">
    <location>
        <begin position="121"/>
        <end position="161"/>
    </location>
</feature>
<keyword evidence="4 5" id="KW-0238">DNA-binding</keyword>
<feature type="region of interest" description="Disordered" evidence="6">
    <location>
        <begin position="1"/>
        <end position="25"/>
    </location>
</feature>
<dbReference type="SMART" id="SM00692">
    <property type="entry name" value="DM3"/>
    <property type="match status" value="1"/>
</dbReference>
<feature type="compositionally biased region" description="Basic and acidic residues" evidence="6">
    <location>
        <begin position="149"/>
        <end position="161"/>
    </location>
</feature>
<evidence type="ECO:0000256" key="4">
    <source>
        <dbReference type="ARBA" id="ARBA00023125"/>
    </source>
</evidence>
<evidence type="ECO:0000256" key="2">
    <source>
        <dbReference type="ARBA" id="ARBA00022771"/>
    </source>
</evidence>
<keyword evidence="9" id="KW-1185">Reference proteome</keyword>
<dbReference type="Pfam" id="PF05485">
    <property type="entry name" value="THAP"/>
    <property type="match status" value="1"/>
</dbReference>
<evidence type="ECO:0000313" key="8">
    <source>
        <dbReference type="EMBL" id="KAK5606767.1"/>
    </source>
</evidence>
<evidence type="ECO:0000256" key="3">
    <source>
        <dbReference type="ARBA" id="ARBA00022833"/>
    </source>
</evidence>
<dbReference type="Proteomes" id="UP001311232">
    <property type="component" value="Unassembled WGS sequence"/>
</dbReference>
<evidence type="ECO:0000256" key="1">
    <source>
        <dbReference type="ARBA" id="ARBA00022723"/>
    </source>
</evidence>
<evidence type="ECO:0000256" key="6">
    <source>
        <dbReference type="SAM" id="MobiDB-lite"/>
    </source>
</evidence>
<sequence length="341" mass="38200">MHSYRFLPTAIKHQKKKNKKRRPGPPFQLEAVMKRKKRPEPYVRTLHGFPDNLETINAWNEFVKRTKPKWNGTTPSSRICSEHFQPACYKNHMAWSMGWVRTLELIDDFQVPTIYPAVTTKSTASPTKNAGRKKNPNPPGSSTMPAPVETRKDGPHCSAATKKDHFQECRVKAEYQVMDIVRHVASQTDPPPESPSTRSVGTQVTRKYNFRSTGSQVKFMRRDCGVCTEPLNSPMLLLQPTLVKSPSKRLQLTLEDEGAPSESIKSTAVQDQNSSTAILAACPAGRRPHMQPQPTMPSRGPCREGPGLSWCPPHCGGTKSNDCRPHGGWHLGFNMKNNSHT</sequence>
<organism evidence="8 9">
    <name type="scientific">Crenichthys baileyi</name>
    <name type="common">White River springfish</name>
    <dbReference type="NCBI Taxonomy" id="28760"/>
    <lineage>
        <taxon>Eukaryota</taxon>
        <taxon>Metazoa</taxon>
        <taxon>Chordata</taxon>
        <taxon>Craniata</taxon>
        <taxon>Vertebrata</taxon>
        <taxon>Euteleostomi</taxon>
        <taxon>Actinopterygii</taxon>
        <taxon>Neopterygii</taxon>
        <taxon>Teleostei</taxon>
        <taxon>Neoteleostei</taxon>
        <taxon>Acanthomorphata</taxon>
        <taxon>Ovalentaria</taxon>
        <taxon>Atherinomorphae</taxon>
        <taxon>Cyprinodontiformes</taxon>
        <taxon>Goodeidae</taxon>
        <taxon>Crenichthys</taxon>
    </lineage>
</organism>
<dbReference type="GO" id="GO:0003677">
    <property type="term" value="F:DNA binding"/>
    <property type="evidence" value="ECO:0007669"/>
    <property type="project" value="UniProtKB-UniRule"/>
</dbReference>
<dbReference type="EMBL" id="JAHHUM010002051">
    <property type="protein sequence ID" value="KAK5606767.1"/>
    <property type="molecule type" value="Genomic_DNA"/>
</dbReference>